<feature type="repeat" description="WD" evidence="4">
    <location>
        <begin position="23"/>
        <end position="54"/>
    </location>
</feature>
<gene>
    <name evidence="6" type="primary">SPOSA6832_04044</name>
</gene>
<dbReference type="OrthoDB" id="340259at2759"/>
<keyword evidence="1 4" id="KW-0853">WD repeat</keyword>
<evidence type="ECO:0000313" key="6">
    <source>
        <dbReference type="EMBL" id="CEQ42263.1"/>
    </source>
</evidence>
<keyword evidence="7" id="KW-1185">Reference proteome</keyword>
<dbReference type="Pfam" id="PF00400">
    <property type="entry name" value="WD40"/>
    <property type="match status" value="4"/>
</dbReference>
<dbReference type="PANTHER" id="PTHR22839">
    <property type="entry name" value="THO COMPLEX SUBUNIT 3 THO3"/>
    <property type="match status" value="1"/>
</dbReference>
<dbReference type="PANTHER" id="PTHR22839:SF0">
    <property type="entry name" value="THO COMPLEX SUBUNIT 3"/>
    <property type="match status" value="1"/>
</dbReference>
<feature type="region of interest" description="Disordered" evidence="5">
    <location>
        <begin position="60"/>
        <end position="79"/>
    </location>
</feature>
<protein>
    <submittedName>
        <fullName evidence="6">SPOSA6832_04044-mRNA-1:cds</fullName>
    </submittedName>
</protein>
<comment type="similarity">
    <text evidence="3">Belongs to the THOC3 family.</text>
</comment>
<name>A0A0D6EQW5_SPOSA</name>
<dbReference type="PROSITE" id="PS50082">
    <property type="entry name" value="WD_REPEATS_2"/>
    <property type="match status" value="2"/>
</dbReference>
<evidence type="ECO:0000256" key="4">
    <source>
        <dbReference type="PROSITE-ProRule" id="PRU00221"/>
    </source>
</evidence>
<dbReference type="EMBL" id="CENE01000023">
    <property type="protein sequence ID" value="CEQ42263.1"/>
    <property type="molecule type" value="Genomic_DNA"/>
</dbReference>
<dbReference type="AlphaFoldDB" id="A0A0D6EQW5"/>
<keyword evidence="2" id="KW-0677">Repeat</keyword>
<dbReference type="Pfam" id="PF07676">
    <property type="entry name" value="PD40"/>
    <property type="match status" value="1"/>
</dbReference>
<dbReference type="Gene3D" id="2.130.10.10">
    <property type="entry name" value="YVTN repeat-like/Quinoprotein amine dehydrogenase"/>
    <property type="match status" value="2"/>
</dbReference>
<organism evidence="6 7">
    <name type="scientific">Sporidiobolus salmonicolor</name>
    <name type="common">Yeast-like fungus</name>
    <name type="synonym">Sporobolomyces salmonicolor</name>
    <dbReference type="NCBI Taxonomy" id="5005"/>
    <lineage>
        <taxon>Eukaryota</taxon>
        <taxon>Fungi</taxon>
        <taxon>Dikarya</taxon>
        <taxon>Basidiomycota</taxon>
        <taxon>Pucciniomycotina</taxon>
        <taxon>Microbotryomycetes</taxon>
        <taxon>Sporidiobolales</taxon>
        <taxon>Sporidiobolaceae</taxon>
        <taxon>Sporobolomyces</taxon>
    </lineage>
</organism>
<dbReference type="InterPro" id="IPR040132">
    <property type="entry name" value="Tex1/THOC3"/>
</dbReference>
<dbReference type="SMART" id="SM00320">
    <property type="entry name" value="WD40"/>
    <property type="match status" value="6"/>
</dbReference>
<evidence type="ECO:0000256" key="3">
    <source>
        <dbReference type="ARBA" id="ARBA00046343"/>
    </source>
</evidence>
<dbReference type="InterPro" id="IPR036322">
    <property type="entry name" value="WD40_repeat_dom_sf"/>
</dbReference>
<dbReference type="Proteomes" id="UP000243876">
    <property type="component" value="Unassembled WGS sequence"/>
</dbReference>
<evidence type="ECO:0000256" key="5">
    <source>
        <dbReference type="SAM" id="MobiDB-lite"/>
    </source>
</evidence>
<evidence type="ECO:0000256" key="1">
    <source>
        <dbReference type="ARBA" id="ARBA00022574"/>
    </source>
</evidence>
<proteinExistence type="inferred from homology"/>
<dbReference type="GO" id="GO:0006406">
    <property type="term" value="P:mRNA export from nucleus"/>
    <property type="evidence" value="ECO:0007669"/>
    <property type="project" value="InterPro"/>
</dbReference>
<evidence type="ECO:0000256" key="2">
    <source>
        <dbReference type="ARBA" id="ARBA00022737"/>
    </source>
</evidence>
<feature type="compositionally biased region" description="Low complexity" evidence="5">
    <location>
        <begin position="1"/>
        <end position="13"/>
    </location>
</feature>
<dbReference type="InterPro" id="IPR015943">
    <property type="entry name" value="WD40/YVTN_repeat-like_dom_sf"/>
</dbReference>
<accession>A0A0D6EQW5</accession>
<dbReference type="SUPFAM" id="SSF50978">
    <property type="entry name" value="WD40 repeat-like"/>
    <property type="match status" value="1"/>
</dbReference>
<evidence type="ECO:0000313" key="7">
    <source>
        <dbReference type="Proteomes" id="UP000243876"/>
    </source>
</evidence>
<dbReference type="GO" id="GO:0000445">
    <property type="term" value="C:THO complex part of transcription export complex"/>
    <property type="evidence" value="ECO:0007669"/>
    <property type="project" value="TreeGrafter"/>
</dbReference>
<feature type="repeat" description="WD" evidence="4">
    <location>
        <begin position="182"/>
        <end position="213"/>
    </location>
</feature>
<dbReference type="InterPro" id="IPR011659">
    <property type="entry name" value="WD40"/>
</dbReference>
<sequence length="287" mass="31142">MAVAAPPASASASELSRFTSRRLGTTRERVRSVAWNQDGRRLATGGADKSLRIYLPEKDPRTSTECRGHTGEVSSLRWNPTHPERLASCSASEGSKPTSTIETYGDNINMAWSPDGKTIVVGNRSDRLLWVDVEQQTTNEVLFSHNGSLLISAIEGRACINAFPSNEPVHSIRISPVPTTVMDLDPRGRYLAAGSNDATLTLWDTQEWTCVSSMGAHDDPLRACRFSHDGAYIASTCSDSEIVISEVPSLRKVHSIKPVNSDSLAWHPSRLLLAYGGDGAHIWGSGV</sequence>
<dbReference type="InterPro" id="IPR001680">
    <property type="entry name" value="WD40_rpt"/>
</dbReference>
<feature type="region of interest" description="Disordered" evidence="5">
    <location>
        <begin position="1"/>
        <end position="28"/>
    </location>
</feature>
<feature type="compositionally biased region" description="Basic and acidic residues" evidence="5">
    <location>
        <begin position="60"/>
        <end position="70"/>
    </location>
</feature>
<reference evidence="7" key="1">
    <citation type="submission" date="2015-02" db="EMBL/GenBank/DDBJ databases">
        <authorList>
            <person name="Gon?alves P."/>
        </authorList>
    </citation>
    <scope>NUCLEOTIDE SEQUENCE [LARGE SCALE GENOMIC DNA]</scope>
</reference>